<evidence type="ECO:0000313" key="2">
    <source>
        <dbReference type="EMBL" id="MCX5468532.1"/>
    </source>
</evidence>
<comment type="caution">
    <text evidence="2">The sequence shown here is derived from an EMBL/GenBank/DDBJ whole genome shotgun (WGS) entry which is preliminary data.</text>
</comment>
<organism evidence="2 3">
    <name type="scientific">Acinetobacter nematophilus</name>
    <dbReference type="NCBI Taxonomy" id="2994642"/>
    <lineage>
        <taxon>Bacteria</taxon>
        <taxon>Pseudomonadati</taxon>
        <taxon>Pseudomonadota</taxon>
        <taxon>Gammaproteobacteria</taxon>
        <taxon>Moraxellales</taxon>
        <taxon>Moraxellaceae</taxon>
        <taxon>Acinetobacter</taxon>
    </lineage>
</organism>
<keyword evidence="1" id="KW-0175">Coiled coil</keyword>
<dbReference type="AlphaFoldDB" id="A0A9X3IH83"/>
<reference evidence="2" key="1">
    <citation type="submission" date="2022-11" db="EMBL/GenBank/DDBJ databases">
        <title>Biodiversity and phylogenetic relationships of bacteria.</title>
        <authorList>
            <person name="Machado R.A.R."/>
            <person name="Bhat A."/>
            <person name="Loulou A."/>
            <person name="Kallel S."/>
        </authorList>
    </citation>
    <scope>NUCLEOTIDE SEQUENCE</scope>
    <source>
        <strain evidence="2">A-IN1</strain>
    </source>
</reference>
<sequence>MKNILYVSLISLILIGCSTEIEKLESKRDRLTEKADKLTEEHLGLMFECASIQNQLIPTGDLNLSKEKMEKHRQEVCSKAEEVHREYLPMRFEIAELDEKIKTLKAKEPK</sequence>
<dbReference type="EMBL" id="JAPKMY010000006">
    <property type="protein sequence ID" value="MCX5468532.1"/>
    <property type="molecule type" value="Genomic_DNA"/>
</dbReference>
<dbReference type="RefSeq" id="WP_266130659.1">
    <property type="nucleotide sequence ID" value="NZ_JAPKMY010000006.1"/>
</dbReference>
<gene>
    <name evidence="2" type="ORF">OSH00_12385</name>
</gene>
<evidence type="ECO:0008006" key="4">
    <source>
        <dbReference type="Google" id="ProtNLM"/>
    </source>
</evidence>
<dbReference type="PROSITE" id="PS51257">
    <property type="entry name" value="PROKAR_LIPOPROTEIN"/>
    <property type="match status" value="1"/>
</dbReference>
<dbReference type="Proteomes" id="UP001146019">
    <property type="component" value="Unassembled WGS sequence"/>
</dbReference>
<proteinExistence type="predicted"/>
<name>A0A9X3IH83_9GAMM</name>
<feature type="coiled-coil region" evidence="1">
    <location>
        <begin position="14"/>
        <end position="41"/>
    </location>
</feature>
<accession>A0A9X3IH83</accession>
<keyword evidence="3" id="KW-1185">Reference proteome</keyword>
<protein>
    <recommendedName>
        <fullName evidence="4">Lipoprotein</fullName>
    </recommendedName>
</protein>
<evidence type="ECO:0000256" key="1">
    <source>
        <dbReference type="SAM" id="Coils"/>
    </source>
</evidence>
<evidence type="ECO:0000313" key="3">
    <source>
        <dbReference type="Proteomes" id="UP001146019"/>
    </source>
</evidence>